<feature type="domain" description="Metallo-beta-lactamase" evidence="1">
    <location>
        <begin position="14"/>
        <end position="228"/>
    </location>
</feature>
<comment type="caution">
    <text evidence="2">The sequence shown here is derived from an EMBL/GenBank/DDBJ whole genome shotgun (WGS) entry which is preliminary data.</text>
</comment>
<protein>
    <submittedName>
        <fullName evidence="2">MBL fold metallo-hydrolase</fullName>
    </submittedName>
</protein>
<dbReference type="SUPFAM" id="SSF56281">
    <property type="entry name" value="Metallo-hydrolase/oxidoreductase"/>
    <property type="match status" value="1"/>
</dbReference>
<name>A0ABD6BQZ9_9EURY</name>
<dbReference type="InterPro" id="IPR036866">
    <property type="entry name" value="RibonucZ/Hydroxyglut_hydro"/>
</dbReference>
<dbReference type="SMART" id="SM00849">
    <property type="entry name" value="Lactamase_B"/>
    <property type="match status" value="1"/>
</dbReference>
<dbReference type="Proteomes" id="UP001597139">
    <property type="component" value="Unassembled WGS sequence"/>
</dbReference>
<evidence type="ECO:0000313" key="2">
    <source>
        <dbReference type="EMBL" id="MFD1566957.1"/>
    </source>
</evidence>
<sequence length="324" mass="35561">MERIRLGNTVFEGQNNVYLLQGEETVLVDAGVATEPTRTELIDGLADHGVTPADVDRLFLTHWHYDHSGLAGMIQQASGATVHAHEADAPLIAGDEASLAEEHTRQQEMLEAWQLPDGPREELLSFLDGHADLRGDPVDVTPFTGGDTFAVNGLEMEAVHLPGHAAGLTAFAVERDGRREAFVGDAILPKYTPNVGGADVRVEAPLSQYTDSLVEIVERDWDRALPGHRDPIEDPAGRAREILEHHRERTGNVVDVLERHGACDVWTVSHHLFGELETIHILHGPGEAFAHLDHLERHGIVEHEATDYRLVADDPDLDALFPSP</sequence>
<dbReference type="EMBL" id="JBHUCZ010000002">
    <property type="protein sequence ID" value="MFD1566957.1"/>
    <property type="molecule type" value="Genomic_DNA"/>
</dbReference>
<evidence type="ECO:0000313" key="3">
    <source>
        <dbReference type="Proteomes" id="UP001597139"/>
    </source>
</evidence>
<organism evidence="2 3">
    <name type="scientific">Halolamina litorea</name>
    <dbReference type="NCBI Taxonomy" id="1515593"/>
    <lineage>
        <taxon>Archaea</taxon>
        <taxon>Methanobacteriati</taxon>
        <taxon>Methanobacteriota</taxon>
        <taxon>Stenosarchaea group</taxon>
        <taxon>Halobacteria</taxon>
        <taxon>Halobacteriales</taxon>
        <taxon>Haloferacaceae</taxon>
    </lineage>
</organism>
<keyword evidence="3" id="KW-1185">Reference proteome</keyword>
<dbReference type="Gene3D" id="3.60.15.10">
    <property type="entry name" value="Ribonuclease Z/Hydroxyacylglutathione hydrolase-like"/>
    <property type="match status" value="1"/>
</dbReference>
<dbReference type="CDD" id="cd07725">
    <property type="entry name" value="TTHA1429-like_MBL-fold"/>
    <property type="match status" value="1"/>
</dbReference>
<dbReference type="InterPro" id="IPR001279">
    <property type="entry name" value="Metallo-B-lactamas"/>
</dbReference>
<dbReference type="PANTHER" id="PTHR23131:SF4">
    <property type="entry name" value="METALLO-BETA-LACTAMASE SUPERFAMILY POTEIN"/>
    <property type="match status" value="1"/>
</dbReference>
<accession>A0ABD6BQZ9</accession>
<reference evidence="2 3" key="1">
    <citation type="journal article" date="2019" name="Int. J. Syst. Evol. Microbiol.">
        <title>The Global Catalogue of Microorganisms (GCM) 10K type strain sequencing project: providing services to taxonomists for standard genome sequencing and annotation.</title>
        <authorList>
            <consortium name="The Broad Institute Genomics Platform"/>
            <consortium name="The Broad Institute Genome Sequencing Center for Infectious Disease"/>
            <person name="Wu L."/>
            <person name="Ma J."/>
        </authorList>
    </citation>
    <scope>NUCLEOTIDE SEQUENCE [LARGE SCALE GENOMIC DNA]</scope>
    <source>
        <strain evidence="2 3">CGMCC 1.12859</strain>
    </source>
</reference>
<proteinExistence type="predicted"/>
<dbReference type="InterPro" id="IPR050662">
    <property type="entry name" value="Sec-metab_biosynth-thioest"/>
</dbReference>
<dbReference type="RefSeq" id="WP_267646599.1">
    <property type="nucleotide sequence ID" value="NZ_JANHGR010000001.1"/>
</dbReference>
<dbReference type="PANTHER" id="PTHR23131">
    <property type="entry name" value="ENDORIBONUCLEASE LACTB2"/>
    <property type="match status" value="1"/>
</dbReference>
<dbReference type="AlphaFoldDB" id="A0ABD6BQZ9"/>
<dbReference type="Pfam" id="PF00753">
    <property type="entry name" value="Lactamase_B"/>
    <property type="match status" value="1"/>
</dbReference>
<gene>
    <name evidence="2" type="ORF">ACFSAU_05585</name>
</gene>
<evidence type="ECO:0000259" key="1">
    <source>
        <dbReference type="SMART" id="SM00849"/>
    </source>
</evidence>